<comment type="caution">
    <text evidence="2">The sequence shown here is derived from an EMBL/GenBank/DDBJ whole genome shotgun (WGS) entry which is preliminary data.</text>
</comment>
<proteinExistence type="predicted"/>
<evidence type="ECO:0000256" key="1">
    <source>
        <dbReference type="SAM" id="MobiDB-lite"/>
    </source>
</evidence>
<reference evidence="3" key="1">
    <citation type="journal article" date="2019" name="Int. J. Syst. Evol. Microbiol.">
        <title>The Global Catalogue of Microorganisms (GCM) 10K type strain sequencing project: providing services to taxonomists for standard genome sequencing and annotation.</title>
        <authorList>
            <consortium name="The Broad Institute Genomics Platform"/>
            <consortium name="The Broad Institute Genome Sequencing Center for Infectious Disease"/>
            <person name="Wu L."/>
            <person name="Ma J."/>
        </authorList>
    </citation>
    <scope>NUCLEOTIDE SEQUENCE [LARGE SCALE GENOMIC DNA]</scope>
    <source>
        <strain evidence="3">JCM 17656</strain>
    </source>
</reference>
<feature type="region of interest" description="Disordered" evidence="1">
    <location>
        <begin position="138"/>
        <end position="237"/>
    </location>
</feature>
<keyword evidence="3" id="KW-1185">Reference proteome</keyword>
<accession>A0ABP6YXD2</accession>
<dbReference type="EMBL" id="BAABCE010000029">
    <property type="protein sequence ID" value="GAA3592311.1"/>
    <property type="molecule type" value="Genomic_DNA"/>
</dbReference>
<dbReference type="Proteomes" id="UP001500707">
    <property type="component" value="Unassembled WGS sequence"/>
</dbReference>
<protein>
    <submittedName>
        <fullName evidence="2">Uncharacterized protein</fullName>
    </submittedName>
</protein>
<evidence type="ECO:0000313" key="3">
    <source>
        <dbReference type="Proteomes" id="UP001500707"/>
    </source>
</evidence>
<gene>
    <name evidence="2" type="ORF">GCM10022295_87380</name>
</gene>
<evidence type="ECO:0000313" key="2">
    <source>
        <dbReference type="EMBL" id="GAA3592311.1"/>
    </source>
</evidence>
<feature type="compositionally biased region" description="Basic and acidic residues" evidence="1">
    <location>
        <begin position="170"/>
        <end position="180"/>
    </location>
</feature>
<sequence>MLAVRRRSTTAIAATTLTAPASPNPRQSLDLALAADTEPADLSNLEAAPETYGYGYGYHVQPSSQVLADLVADFGELRPLLSSPQPVATRVRVCRTARQMAGGAATVLMDLGAGRHARSWFATAATAARESGDEQLLSMAAGPRGDGAAELRRPAGRHPARRAGAAGRRGPADCRRDPGGSHRRPHLRPLPPGLAGTRCAHRRRRVHGAAPRQRAGSQGTTNRPVAGAEPDMTPDHRARTVWKCAQGREYTGPRRVFPFRQTAAIALGQGQSTSMIKP</sequence>
<organism evidence="2 3">
    <name type="scientific">Streptomyces osmaniensis</name>
    <dbReference type="NCBI Taxonomy" id="593134"/>
    <lineage>
        <taxon>Bacteria</taxon>
        <taxon>Bacillati</taxon>
        <taxon>Actinomycetota</taxon>
        <taxon>Actinomycetes</taxon>
        <taxon>Kitasatosporales</taxon>
        <taxon>Streptomycetaceae</taxon>
        <taxon>Streptomyces</taxon>
    </lineage>
</organism>
<name>A0ABP6YXD2_9ACTN</name>